<dbReference type="Proteomes" id="UP001596052">
    <property type="component" value="Unassembled WGS sequence"/>
</dbReference>
<dbReference type="PANTHER" id="PTHR30336">
    <property type="entry name" value="INNER MEMBRANE PROTEIN, PROBABLE PERMEASE"/>
    <property type="match status" value="1"/>
</dbReference>
<dbReference type="InterPro" id="IPR014729">
    <property type="entry name" value="Rossmann-like_a/b/a_fold"/>
</dbReference>
<feature type="transmembrane region" description="Helical" evidence="1">
    <location>
        <begin position="43"/>
        <end position="64"/>
    </location>
</feature>
<feature type="domain" description="DUF218" evidence="2">
    <location>
        <begin position="80"/>
        <end position="248"/>
    </location>
</feature>
<dbReference type="EMBL" id="JBHSMQ010000001">
    <property type="protein sequence ID" value="MFC5453438.1"/>
    <property type="molecule type" value="Genomic_DNA"/>
</dbReference>
<evidence type="ECO:0000259" key="2">
    <source>
        <dbReference type="Pfam" id="PF02698"/>
    </source>
</evidence>
<dbReference type="InterPro" id="IPR051599">
    <property type="entry name" value="Cell_Envelope_Assoc"/>
</dbReference>
<dbReference type="CDD" id="cd06259">
    <property type="entry name" value="YdcF-like"/>
    <property type="match status" value="1"/>
</dbReference>
<evidence type="ECO:0000313" key="4">
    <source>
        <dbReference type="Proteomes" id="UP001596052"/>
    </source>
</evidence>
<proteinExistence type="predicted"/>
<organism evidence="3 4">
    <name type="scientific">Prosthecobacter fluviatilis</name>
    <dbReference type="NCBI Taxonomy" id="445931"/>
    <lineage>
        <taxon>Bacteria</taxon>
        <taxon>Pseudomonadati</taxon>
        <taxon>Verrucomicrobiota</taxon>
        <taxon>Verrucomicrobiia</taxon>
        <taxon>Verrucomicrobiales</taxon>
        <taxon>Verrucomicrobiaceae</taxon>
        <taxon>Prosthecobacter</taxon>
    </lineage>
</organism>
<dbReference type="RefSeq" id="WP_377162515.1">
    <property type="nucleotide sequence ID" value="NZ_JBHSMQ010000001.1"/>
</dbReference>
<dbReference type="Pfam" id="PF02698">
    <property type="entry name" value="DUF218"/>
    <property type="match status" value="1"/>
</dbReference>
<name>A0ABW0KIX4_9BACT</name>
<keyword evidence="4" id="KW-1185">Reference proteome</keyword>
<gene>
    <name evidence="3" type="ORF">ACFQDI_01115</name>
</gene>
<keyword evidence="1" id="KW-0472">Membrane</keyword>
<keyword evidence="1" id="KW-1133">Transmembrane helix</keyword>
<dbReference type="InterPro" id="IPR003848">
    <property type="entry name" value="DUF218"/>
</dbReference>
<reference evidence="4" key="1">
    <citation type="journal article" date="2019" name="Int. J. Syst. Evol. Microbiol.">
        <title>The Global Catalogue of Microorganisms (GCM) 10K type strain sequencing project: providing services to taxonomists for standard genome sequencing and annotation.</title>
        <authorList>
            <consortium name="The Broad Institute Genomics Platform"/>
            <consortium name="The Broad Institute Genome Sequencing Center for Infectious Disease"/>
            <person name="Wu L."/>
            <person name="Ma J."/>
        </authorList>
    </citation>
    <scope>NUCLEOTIDE SEQUENCE [LARGE SCALE GENOMIC DNA]</scope>
    <source>
        <strain evidence="4">CGMCC 4.1469</strain>
    </source>
</reference>
<dbReference type="Gene3D" id="3.40.50.620">
    <property type="entry name" value="HUPs"/>
    <property type="match status" value="1"/>
</dbReference>
<sequence length="258" mass="28983">MNTILKTLLLFTQPLFLVWLFLGIWLLRLLWNRNNVHRWMPVVAWLLLTAFSCTPIAAVLLADLENRVPRVQMNTLPEADAILCLGGGVEPSLSEPTGFHLKVGADRLSTALMLASAKKAPLLILGGGGYPQERRTFSEADAIRDHLTAHVPLSIQLHSIGVCSDTHDEALKAAEVMKKRGLKRLLLVTSASHMPRAIAVFSKTEVQVTPVPCNYLSSLNNVGDFRWLHWPSHHGFELFTMWAHEIIGHYVYLWRGWI</sequence>
<protein>
    <submittedName>
        <fullName evidence="3">YdcF family protein</fullName>
    </submittedName>
</protein>
<evidence type="ECO:0000313" key="3">
    <source>
        <dbReference type="EMBL" id="MFC5453438.1"/>
    </source>
</evidence>
<feature type="transmembrane region" description="Helical" evidence="1">
    <location>
        <begin position="7"/>
        <end position="31"/>
    </location>
</feature>
<accession>A0ABW0KIX4</accession>
<evidence type="ECO:0000256" key="1">
    <source>
        <dbReference type="SAM" id="Phobius"/>
    </source>
</evidence>
<dbReference type="PANTHER" id="PTHR30336:SF4">
    <property type="entry name" value="ENVELOPE BIOGENESIS FACTOR ELYC"/>
    <property type="match status" value="1"/>
</dbReference>
<keyword evidence="1" id="KW-0812">Transmembrane</keyword>
<comment type="caution">
    <text evidence="3">The sequence shown here is derived from an EMBL/GenBank/DDBJ whole genome shotgun (WGS) entry which is preliminary data.</text>
</comment>